<reference evidence="3 4" key="1">
    <citation type="journal article" date="2023" name="Insect Mol. Biol.">
        <title>Genome sequencing provides insights into the evolution of gene families encoding plant cell wall-degrading enzymes in longhorned beetles.</title>
        <authorList>
            <person name="Shin N.R."/>
            <person name="Okamura Y."/>
            <person name="Kirsch R."/>
            <person name="Pauchet Y."/>
        </authorList>
    </citation>
    <scope>NUCLEOTIDE SEQUENCE [LARGE SCALE GENOMIC DNA]</scope>
    <source>
        <strain evidence="3">EAD_L_NR</strain>
    </source>
</reference>
<evidence type="ECO:0000313" key="3">
    <source>
        <dbReference type="EMBL" id="KAJ8923618.1"/>
    </source>
</evidence>
<dbReference type="EMBL" id="JANEYG010000004">
    <property type="protein sequence ID" value="KAJ8923618.1"/>
    <property type="molecule type" value="Genomic_DNA"/>
</dbReference>
<evidence type="ECO:0000256" key="2">
    <source>
        <dbReference type="SAM" id="MobiDB-lite"/>
    </source>
</evidence>
<dbReference type="AlphaFoldDB" id="A0AAV8WAL2"/>
<accession>A0AAV8WAL2</accession>
<feature type="compositionally biased region" description="Polar residues" evidence="2">
    <location>
        <begin position="297"/>
        <end position="307"/>
    </location>
</feature>
<feature type="compositionally biased region" description="Basic residues" evidence="2">
    <location>
        <begin position="955"/>
        <end position="966"/>
    </location>
</feature>
<sequence length="1112" mass="126115">MASSDDASTEDENKVFFRNQNLYESIQNCPACPVCFSTFSRCVCTETKNSFHEAISNDTTSNLADESLISLPNGQRSPNFKEKPVENDINGVYHTNSKTLHDIQKSPEIYRTKNCVIKQETKESELHDISVTDSINSEDSIKPVKICVDKSYLYSNQKEEKFYKAINSDIAVKGFIEDNESDNCDNVKSENILNTTDNKENYANDRCNVEETDVLSKTETYCNILYSTSNPEKTNPQQSPNTYISTSMSRSKVGCDSTCNIGAVKSPIGSPSDSANRELSPDSGLQNSNMNNNNINVTSTDNELSSTDHIMNKKPKKICSHIVEQLDYDLLRGKKGIDLLTAIEEQSNVNFKNIQGDTSTLEKSGNLSSKETPCSPRKSRTRSVDIICKPIKGIKRAHSTDGNHSDVKIRKIDFKQYKKDRKISSSSKAPKHREERKHSFSKSKHDSKSRSSSKKDSHSSSSRDKHSSYRGDCKPRLLTNGNYSYPPSDKSLKYRRFYHIETHTNGGAKILRMYHDEIKHLSSSETKELALEFFKLAFEEDKDGRAIFVLAVVHGSAGYLPDILQYMAEKYPTLTVKNGLLSKSSDIETTTLANYNEHVCKHYEAGTVRYGPLHQISIVGTAHEEVGGYFPDLLSLLEANQFLELTMPWGPLSICNQMKPTESNDGPIIWCRPGEQLVPTADSKTPNKRKRTGINELRNLQYLPRMSEAREHLFEDRTKAHADHVGAGLDRKTTAAVGILKAIHGGKYEGPINRITKDVVAFSAKYFDILAEKLQLDLHEPPISQCVTWIEDAKLNQLRREGIEYARINLYDNDIYFLPRNIIHQFRTVTAVTSIAWHVRLSQYYNFDESEDKEKCTDQVHRSTHKSHKTPLKSSNHDLKTVDKVKHKIDFDKFNSLSSEKIRTHNDKDKYKQREKDKEKSEYKDKYHKNKHRDRSKGDKDQHEHRSKDKYRDKDRHRHDSHRHRDKKDASRHDRKSSDKYKRTIDKKHSSSSSSSSSKKTESKSASNSSSSTSIKVSLNDSTSTTNSTTTNQSALETTPPTRLNEESPIKSISASSDSFNSSPTKTSSESAPTTPGKKHKERLHKIKIQKPKSTDILGDILKDMNKCDPHI</sequence>
<organism evidence="3 4">
    <name type="scientific">Exocentrus adspersus</name>
    <dbReference type="NCBI Taxonomy" id="1586481"/>
    <lineage>
        <taxon>Eukaryota</taxon>
        <taxon>Metazoa</taxon>
        <taxon>Ecdysozoa</taxon>
        <taxon>Arthropoda</taxon>
        <taxon>Hexapoda</taxon>
        <taxon>Insecta</taxon>
        <taxon>Pterygota</taxon>
        <taxon>Neoptera</taxon>
        <taxon>Endopterygota</taxon>
        <taxon>Coleoptera</taxon>
        <taxon>Polyphaga</taxon>
        <taxon>Cucujiformia</taxon>
        <taxon>Chrysomeloidea</taxon>
        <taxon>Cerambycidae</taxon>
        <taxon>Lamiinae</taxon>
        <taxon>Acanthocinini</taxon>
        <taxon>Exocentrus</taxon>
    </lineage>
</organism>
<feature type="compositionally biased region" description="Basic residues" evidence="2">
    <location>
        <begin position="862"/>
        <end position="871"/>
    </location>
</feature>
<feature type="compositionally biased region" description="Basic and acidic residues" evidence="2">
    <location>
        <begin position="432"/>
        <end position="475"/>
    </location>
</feature>
<feature type="compositionally biased region" description="Polar residues" evidence="2">
    <location>
        <begin position="1033"/>
        <end position="1042"/>
    </location>
</feature>
<proteinExistence type="inferred from homology"/>
<feature type="compositionally biased region" description="Basic and acidic residues" evidence="2">
    <location>
        <begin position="936"/>
        <end position="954"/>
    </location>
</feature>
<evidence type="ECO:0000256" key="1">
    <source>
        <dbReference type="ARBA" id="ARBA00010560"/>
    </source>
</evidence>
<name>A0AAV8WAL2_9CUCU</name>
<feature type="compositionally biased region" description="Polar residues" evidence="2">
    <location>
        <begin position="354"/>
        <end position="372"/>
    </location>
</feature>
<evidence type="ECO:0008006" key="5">
    <source>
        <dbReference type="Google" id="ProtNLM"/>
    </source>
</evidence>
<feature type="compositionally biased region" description="Low complexity" evidence="2">
    <location>
        <begin position="1050"/>
        <end position="1063"/>
    </location>
</feature>
<feature type="compositionally biased region" description="Basic and acidic residues" evidence="2">
    <location>
        <begin position="398"/>
        <end position="417"/>
    </location>
</feature>
<feature type="region of interest" description="Disordered" evidence="2">
    <location>
        <begin position="903"/>
        <end position="1093"/>
    </location>
</feature>
<feature type="region of interest" description="Disordered" evidence="2">
    <location>
        <begin position="856"/>
        <end position="881"/>
    </location>
</feature>
<dbReference type="Proteomes" id="UP001159042">
    <property type="component" value="Unassembled WGS sequence"/>
</dbReference>
<protein>
    <recommendedName>
        <fullName evidence="5">Round spermatid basic protein 1-like protein</fullName>
    </recommendedName>
</protein>
<dbReference type="InterPro" id="IPR026306">
    <property type="entry name" value="RSBN1/Dpy-2/CEP530"/>
</dbReference>
<feature type="compositionally biased region" description="Low complexity" evidence="2">
    <location>
        <begin position="991"/>
        <end position="1032"/>
    </location>
</feature>
<evidence type="ECO:0000313" key="4">
    <source>
        <dbReference type="Proteomes" id="UP001159042"/>
    </source>
</evidence>
<comment type="similarity">
    <text evidence="1">Belongs to the round spermatid basic protein 1 family.</text>
</comment>
<gene>
    <name evidence="3" type="ORF">NQ315_010197</name>
</gene>
<feature type="compositionally biased region" description="Basic residues" evidence="2">
    <location>
        <begin position="1077"/>
        <end position="1091"/>
    </location>
</feature>
<dbReference type="PANTHER" id="PTHR13354">
    <property type="entry name" value="ROUND SPERMATID BASIC PROTEIN 1"/>
    <property type="match status" value="1"/>
</dbReference>
<feature type="compositionally biased region" description="Basic residues" evidence="2">
    <location>
        <begin position="926"/>
        <end position="935"/>
    </location>
</feature>
<feature type="compositionally biased region" description="Basic and acidic residues" evidence="2">
    <location>
        <begin position="967"/>
        <end position="989"/>
    </location>
</feature>
<feature type="compositionally biased region" description="Low complexity" evidence="2">
    <location>
        <begin position="287"/>
        <end position="296"/>
    </location>
</feature>
<feature type="compositionally biased region" description="Polar residues" evidence="2">
    <location>
        <begin position="1064"/>
        <end position="1074"/>
    </location>
</feature>
<keyword evidence="4" id="KW-1185">Reference proteome</keyword>
<feature type="region of interest" description="Disordered" evidence="2">
    <location>
        <begin position="266"/>
        <end position="307"/>
    </location>
</feature>
<dbReference type="PANTHER" id="PTHR13354:SF11">
    <property type="entry name" value="LYSINE-SPECIFIC DEMETHYLASE 9"/>
    <property type="match status" value="1"/>
</dbReference>
<comment type="caution">
    <text evidence="3">The sequence shown here is derived from an EMBL/GenBank/DDBJ whole genome shotgun (WGS) entry which is preliminary data.</text>
</comment>
<feature type="region of interest" description="Disordered" evidence="2">
    <location>
        <begin position="354"/>
        <end position="485"/>
    </location>
</feature>
<dbReference type="GO" id="GO:0005634">
    <property type="term" value="C:nucleus"/>
    <property type="evidence" value="ECO:0007669"/>
    <property type="project" value="InterPro"/>
</dbReference>
<feature type="compositionally biased region" description="Basic and acidic residues" evidence="2">
    <location>
        <begin position="903"/>
        <end position="925"/>
    </location>
</feature>